<dbReference type="EMBL" id="GBXM01073983">
    <property type="protein sequence ID" value="JAH34594.1"/>
    <property type="molecule type" value="Transcribed_RNA"/>
</dbReference>
<evidence type="ECO:0000313" key="1">
    <source>
        <dbReference type="EMBL" id="JAH34594.1"/>
    </source>
</evidence>
<organism evidence="1">
    <name type="scientific">Anguilla anguilla</name>
    <name type="common">European freshwater eel</name>
    <name type="synonym">Muraena anguilla</name>
    <dbReference type="NCBI Taxonomy" id="7936"/>
    <lineage>
        <taxon>Eukaryota</taxon>
        <taxon>Metazoa</taxon>
        <taxon>Chordata</taxon>
        <taxon>Craniata</taxon>
        <taxon>Vertebrata</taxon>
        <taxon>Euteleostomi</taxon>
        <taxon>Actinopterygii</taxon>
        <taxon>Neopterygii</taxon>
        <taxon>Teleostei</taxon>
        <taxon>Anguilliformes</taxon>
        <taxon>Anguillidae</taxon>
        <taxon>Anguilla</taxon>
    </lineage>
</organism>
<name>A0A0E9RZD2_ANGAN</name>
<reference evidence="1" key="1">
    <citation type="submission" date="2014-11" db="EMBL/GenBank/DDBJ databases">
        <authorList>
            <person name="Amaro Gonzalez C."/>
        </authorList>
    </citation>
    <scope>NUCLEOTIDE SEQUENCE</scope>
</reference>
<dbReference type="EMBL" id="GBXM01084056">
    <property type="protein sequence ID" value="JAH24521.1"/>
    <property type="molecule type" value="Transcribed_RNA"/>
</dbReference>
<dbReference type="AlphaFoldDB" id="A0A0E9RZD2"/>
<proteinExistence type="predicted"/>
<reference evidence="1" key="2">
    <citation type="journal article" date="2015" name="Fish Shellfish Immunol.">
        <title>Early steps in the European eel (Anguilla anguilla)-Vibrio vulnificus interaction in the gills: Role of the RtxA13 toxin.</title>
        <authorList>
            <person name="Callol A."/>
            <person name="Pajuelo D."/>
            <person name="Ebbesson L."/>
            <person name="Teles M."/>
            <person name="MacKenzie S."/>
            <person name="Amaro C."/>
        </authorList>
    </citation>
    <scope>NUCLEOTIDE SEQUENCE</scope>
</reference>
<accession>A0A0E9RZD2</accession>
<sequence length="34" mass="3579">MDPSSFSALLATSSPQSGGRLQALTMWLTRISAP</sequence>
<protein>
    <submittedName>
        <fullName evidence="1">Uncharacterized protein</fullName>
    </submittedName>
</protein>